<accession>A0ABQ6VFI0</accession>
<protein>
    <recommendedName>
        <fullName evidence="4">Secreted protein</fullName>
    </recommendedName>
</protein>
<dbReference type="Proteomes" id="UP000436181">
    <property type="component" value="Unassembled WGS sequence"/>
</dbReference>
<reference evidence="2 3" key="1">
    <citation type="submission" date="2019-10" db="EMBL/GenBank/DDBJ databases">
        <title>Corynebacterium sp novel species isolated from the respiratory tract of Marmot.</title>
        <authorList>
            <person name="Zhang G."/>
        </authorList>
    </citation>
    <scope>NUCLEOTIDE SEQUENCE [LARGE SCALE GENOMIC DNA]</scope>
    <source>
        <strain evidence="2 3">336</strain>
    </source>
</reference>
<evidence type="ECO:0008006" key="4">
    <source>
        <dbReference type="Google" id="ProtNLM"/>
    </source>
</evidence>
<name>A0ABQ6VFI0_9CORY</name>
<evidence type="ECO:0000256" key="1">
    <source>
        <dbReference type="SAM" id="SignalP"/>
    </source>
</evidence>
<feature type="chain" id="PRO_5045592095" description="Secreted protein" evidence="1">
    <location>
        <begin position="22"/>
        <end position="228"/>
    </location>
</feature>
<sequence>MSITKRSFRALVGLSTACALAVPTLIAPATANAQVGSLDHLGRPNAETLNAIEEFTKNPNVPPQVGAALTKLVGFFRGEEGKGVPIPKNGPHFTQFAWPTISQNCIGGKNNAVGTAAAVPGPANLPLPGVAPGEVNFVFTGLGTGTIAKEQHSQMNVHWVNINNGKRGVTPLGFNGINPEGPGTVNGAAQTGPGTVLAYIDGGFTVNNKDAAPSTCNFLPTAGVIQVP</sequence>
<evidence type="ECO:0000313" key="3">
    <source>
        <dbReference type="Proteomes" id="UP000436181"/>
    </source>
</evidence>
<gene>
    <name evidence="2" type="ORF">F8377_03195</name>
</gene>
<evidence type="ECO:0000313" key="2">
    <source>
        <dbReference type="EMBL" id="KAB3523166.1"/>
    </source>
</evidence>
<proteinExistence type="predicted"/>
<keyword evidence="1" id="KW-0732">Signal</keyword>
<organism evidence="2 3">
    <name type="scientific">Corynebacterium zhongnanshanii</name>
    <dbReference type="NCBI Taxonomy" id="2768834"/>
    <lineage>
        <taxon>Bacteria</taxon>
        <taxon>Bacillati</taxon>
        <taxon>Actinomycetota</taxon>
        <taxon>Actinomycetes</taxon>
        <taxon>Mycobacteriales</taxon>
        <taxon>Corynebacteriaceae</taxon>
        <taxon>Corynebacterium</taxon>
    </lineage>
</organism>
<keyword evidence="3" id="KW-1185">Reference proteome</keyword>
<feature type="signal peptide" evidence="1">
    <location>
        <begin position="1"/>
        <end position="21"/>
    </location>
</feature>
<comment type="caution">
    <text evidence="2">The sequence shown here is derived from an EMBL/GenBank/DDBJ whole genome shotgun (WGS) entry which is preliminary data.</text>
</comment>
<dbReference type="EMBL" id="WBZJ01000001">
    <property type="protein sequence ID" value="KAB3523166.1"/>
    <property type="molecule type" value="Genomic_DNA"/>
</dbReference>
<dbReference type="RefSeq" id="WP_151843944.1">
    <property type="nucleotide sequence ID" value="NZ_WBZJ01000001.1"/>
</dbReference>